<protein>
    <submittedName>
        <fullName evidence="1">Uncharacterized protein</fullName>
    </submittedName>
</protein>
<gene>
    <name evidence="1" type="ORF">HK100_006513</name>
</gene>
<feature type="non-terminal residue" evidence="1">
    <location>
        <position position="76"/>
    </location>
</feature>
<accession>A0AAD5XBB3</accession>
<evidence type="ECO:0000313" key="2">
    <source>
        <dbReference type="Proteomes" id="UP001211907"/>
    </source>
</evidence>
<dbReference type="Proteomes" id="UP001211907">
    <property type="component" value="Unassembled WGS sequence"/>
</dbReference>
<reference evidence="1" key="1">
    <citation type="submission" date="2020-05" db="EMBL/GenBank/DDBJ databases">
        <title>Phylogenomic resolution of chytrid fungi.</title>
        <authorList>
            <person name="Stajich J.E."/>
            <person name="Amses K."/>
            <person name="Simmons R."/>
            <person name="Seto K."/>
            <person name="Myers J."/>
            <person name="Bonds A."/>
            <person name="Quandt C.A."/>
            <person name="Barry K."/>
            <person name="Liu P."/>
            <person name="Grigoriev I."/>
            <person name="Longcore J.E."/>
            <person name="James T.Y."/>
        </authorList>
    </citation>
    <scope>NUCLEOTIDE SEQUENCE</scope>
    <source>
        <strain evidence="1">JEL0513</strain>
    </source>
</reference>
<proteinExistence type="predicted"/>
<comment type="caution">
    <text evidence="1">The sequence shown here is derived from an EMBL/GenBank/DDBJ whole genome shotgun (WGS) entry which is preliminary data.</text>
</comment>
<dbReference type="EMBL" id="JADGJH010003016">
    <property type="protein sequence ID" value="KAJ3093635.1"/>
    <property type="molecule type" value="Genomic_DNA"/>
</dbReference>
<evidence type="ECO:0000313" key="1">
    <source>
        <dbReference type="EMBL" id="KAJ3093635.1"/>
    </source>
</evidence>
<sequence>MNVISIAKIAVTAAVVTIQKYPQPQYNNTTTIAAESSLYFSPKLIKITTVLTTKSKVIIGSVPSTLVSNLKLFVRT</sequence>
<name>A0AAD5XBB3_9FUNG</name>
<organism evidence="1 2">
    <name type="scientific">Physocladia obscura</name>
    <dbReference type="NCBI Taxonomy" id="109957"/>
    <lineage>
        <taxon>Eukaryota</taxon>
        <taxon>Fungi</taxon>
        <taxon>Fungi incertae sedis</taxon>
        <taxon>Chytridiomycota</taxon>
        <taxon>Chytridiomycota incertae sedis</taxon>
        <taxon>Chytridiomycetes</taxon>
        <taxon>Chytridiales</taxon>
        <taxon>Chytriomycetaceae</taxon>
        <taxon>Physocladia</taxon>
    </lineage>
</organism>
<dbReference type="AlphaFoldDB" id="A0AAD5XBB3"/>
<keyword evidence="2" id="KW-1185">Reference proteome</keyword>